<keyword evidence="3" id="KW-1185">Reference proteome</keyword>
<proteinExistence type="predicted"/>
<reference evidence="2 3" key="1">
    <citation type="submission" date="2020-09" db="EMBL/GenBank/DDBJ databases">
        <title>Flavimobilis rhizosphaerae sp. nov., isolated from rhizosphere soil of Spartina alterniflora.</title>
        <authorList>
            <person name="Hanqin C."/>
        </authorList>
    </citation>
    <scope>NUCLEOTIDE SEQUENCE [LARGE SCALE GENOMIC DNA]</scope>
    <source>
        <strain evidence="2 3">GY 10621</strain>
    </source>
</reference>
<dbReference type="EMBL" id="JACZDF010000013">
    <property type="protein sequence ID" value="MBD9700485.1"/>
    <property type="molecule type" value="Genomic_DNA"/>
</dbReference>
<dbReference type="Proteomes" id="UP000642107">
    <property type="component" value="Unassembled WGS sequence"/>
</dbReference>
<protein>
    <submittedName>
        <fullName evidence="2">Uncharacterized protein</fullName>
    </submittedName>
</protein>
<feature type="region of interest" description="Disordered" evidence="1">
    <location>
        <begin position="33"/>
        <end position="65"/>
    </location>
</feature>
<gene>
    <name evidence="2" type="ORF">IGS67_13500</name>
</gene>
<evidence type="ECO:0000256" key="1">
    <source>
        <dbReference type="SAM" id="MobiDB-lite"/>
    </source>
</evidence>
<organism evidence="2 3">
    <name type="scientific">Flavimobilis rhizosphaerae</name>
    <dbReference type="NCBI Taxonomy" id="2775421"/>
    <lineage>
        <taxon>Bacteria</taxon>
        <taxon>Bacillati</taxon>
        <taxon>Actinomycetota</taxon>
        <taxon>Actinomycetes</taxon>
        <taxon>Micrococcales</taxon>
        <taxon>Jonesiaceae</taxon>
        <taxon>Flavimobilis</taxon>
    </lineage>
</organism>
<evidence type="ECO:0000313" key="3">
    <source>
        <dbReference type="Proteomes" id="UP000642107"/>
    </source>
</evidence>
<name>A0ABR9DTM9_9MICO</name>
<evidence type="ECO:0000313" key="2">
    <source>
        <dbReference type="EMBL" id="MBD9700485.1"/>
    </source>
</evidence>
<dbReference type="RefSeq" id="WP_192282222.1">
    <property type="nucleotide sequence ID" value="NZ_JACZDF010000013.1"/>
</dbReference>
<accession>A0ABR9DTM9</accession>
<sequence>MNRTDLELVAPSPDDALDSSWSFAELASWLADDSRPTRAERRARHAAPARPDHGTLPSQFGARNPLPRHLTVAAIDRNAARGRGTSSTEVPEDFDDYQWSVLGMGEAARLFAEDRTRRALHHAATAELTTPDDPAATVQLEDDEHAPLEREPLEPPPMRTLRLVLTRAVLSAAPPLASRRRGSAATVLRAA</sequence>
<comment type="caution">
    <text evidence="2">The sequence shown here is derived from an EMBL/GenBank/DDBJ whole genome shotgun (WGS) entry which is preliminary data.</text>
</comment>